<evidence type="ECO:0000256" key="11">
    <source>
        <dbReference type="ARBA" id="ARBA00083245"/>
    </source>
</evidence>
<dbReference type="SMART" id="SM00490">
    <property type="entry name" value="HELICc"/>
    <property type="match status" value="1"/>
</dbReference>
<keyword evidence="16" id="KW-1185">Reference proteome</keyword>
<feature type="domain" description="Helicase C-terminal" evidence="14">
    <location>
        <begin position="445"/>
        <end position="620"/>
    </location>
</feature>
<dbReference type="InterPro" id="IPR011335">
    <property type="entry name" value="Restrct_endonuc-II-like"/>
</dbReference>
<sequence>MSGSLNQRTLFQTWAGSIHQKSQKSAQNQVRTETHHPAFEDDDGDDDLMVVAVYEAEKTLQLDHARFDSSSAEVWIYPTNYPVREYQLKMSEAALFQNTLVCLPTGLGKTFIASVVMYNFYRWYPSGKIVFMAPTKPLVAQQIEACYKVMGIPQAHMAELTGSTAAKQRQEVWRTKRVFFLTPQVMVNDLSRETCPAQQVKCVVIDEAHKALGNHAYCQVIRQLSSQTLQFRILALSATPGGDAKSVQSVVSNLLISHIELRSDESPDIRAYSHQRNVEKVVVPLGEILSAHQARYLQVLEKFTSRLVQSRVMAHKDLRTLSKYQLILARDQFRKNPPQHIKGPQQGVLEGDFALCISLYHGYELLMQMGLRSLFLYFQGIMDGSREMSRAKNELQRTPTFMDLYQEMEAMFVKPSADCVSLLREGSDEPFVYSHPKLQKLEEVVLQHFRLWAESSADKNGCGAQEVSTRVMIFSSFRESVQEIAAMLNRHAPLIRVMTFMGQASAGKGVKGFTQKEQLEVVHRFRQGGFNTLVSTCVGEEGLDIGEVDLIVCFDAQKNPTRLVQRMGRTGRKRQGRIVVILSAGREERTYNQSQSNKRSVYKAITGNKSGFRLYPNSPRMLPQGLNPTLHKMHITCGQFDHQVSSRRSVRGCCPSDLPVHPGSTASDGFLSSAEFSVWASTMRLGEDEARPVLKRSQFMTLPADPQTQENPSKFPRPLSRELSLSEWRHWQHKSLPTHVIDHSARCQHFIEVMQLIDNMKEEDEGECRYEQDLLPHLHQADDHFKKVQKKKGSSSCTKSAINKGGSSRSTSSDVKCFPEVSKTLPDTPEQRIPLHQDPQESHGDVTCGPGPLEGCPEVDLSDDAVIINEDATETEETIGRPVHPGLEKSQLDVTGDEDLDLEAMFYLPKWRSPYPPPFDDLSPGRDETLKVILANVEALLSRSPPSPIHDSEADAAAAPRIPLHPFHVSFTLDLDDDDEVMANVLDDDPVMSDSDKSSVGRENRDLPQSRAHVQQSASRGQTPAGDPTWDAIFDDDDEDDDDCVSVKQADQIEGKLELNSNCMRNEEDPSCWDDMTIPDIPTSGGSPRVSPTTHTAQNPCLSTDAREEESTAADGLRGTAKDQHNTGAAAVSDPHLDQSSFDKSRELFSVNFDLGYLTEDSDEDREDPGPSASTSAPPLKQADSSTPNSYFHNKPLLSREPKSFTPSERSRREASSFSASPLTPRGSAFPSPITSTRARRTILPGSSPCTPSVLSSFKRKRLGDRVDGKSASAAPSSPHLGGFFHRDIRFLTLAESNSDSEDEVMVRKRRQTNKADPFASQMVKNDEVDSASDMDSPLVVSRKRLAALHTSDEMEGRALSDDDFQDESLCTHRKPAATSKREPVRRKARQFLDEEAELSEEDEGQDMSSDEEDGEELNCSLEGFVVDNTHCSQGLNDSEMQCVYLKSVKSPAVQGKFKMSYKNHHNVEIFSQVPEMDETYAEDSFVVGNEVEEPASSEEEAEEVELMPEASFVDGKRRYATRRRVFLHKASAAAVKEKPKLKAGGKTRHCRIIRQKDSSEEETEVPERSLAAESAVSAPWWPQEGRPEVSPPQPGQRGSGTPAPSSKLSLLAKAQRVPEKQQKESFFARRCSRRFENQHKLSDELDFVEPDLPLPSEKQTKVKSNHARGLLQFDLSSLSKEAASPISSGSHKSSESPAPPGPVCILMDSRCISSSVELMTSLRRDHGVTVHVCSLDGSYFIVSNRMAVERHSQSDLAALQNRKRLSERVKSLQGLFERICLIVEKERSKPGEAARPFQRTRCYDSSLISLVRSGVRLLWSSGTEDSAGLLADLAQLEQRKGHAISVPVEVKGQHRQQALQLYLSLPSVNHVQALCMSHNFSSVAQLINSSVEALQTGGCMSRSRAEEVHRFLRHSCD</sequence>
<evidence type="ECO:0000313" key="16">
    <source>
        <dbReference type="Proteomes" id="UP000007303"/>
    </source>
</evidence>
<feature type="compositionally biased region" description="Polar residues" evidence="12">
    <location>
        <begin position="1084"/>
        <end position="1102"/>
    </location>
</feature>
<dbReference type="Ensembl" id="ENSTNIT00000020647.1">
    <property type="protein sequence ID" value="ENSTNIP00000020415.1"/>
    <property type="gene ID" value="ENSTNIG00000017277.1"/>
</dbReference>
<dbReference type="Gene3D" id="1.10.150.20">
    <property type="entry name" value="5' to 3' exonuclease, C-terminal subdomain"/>
    <property type="match status" value="1"/>
</dbReference>
<dbReference type="STRING" id="99883.ENSTNIP00000020415"/>
<dbReference type="GO" id="GO:0005524">
    <property type="term" value="F:ATP binding"/>
    <property type="evidence" value="ECO:0007669"/>
    <property type="project" value="UniProtKB-KW"/>
</dbReference>
<evidence type="ECO:0000256" key="3">
    <source>
        <dbReference type="ARBA" id="ARBA00022741"/>
    </source>
</evidence>
<reference evidence="15" key="2">
    <citation type="submission" date="2025-08" db="UniProtKB">
        <authorList>
            <consortium name="Ensembl"/>
        </authorList>
    </citation>
    <scope>IDENTIFICATION</scope>
</reference>
<organism evidence="15 16">
    <name type="scientific">Tetraodon nigroviridis</name>
    <name type="common">Spotted green pufferfish</name>
    <name type="synonym">Chelonodon nigroviridis</name>
    <dbReference type="NCBI Taxonomy" id="99883"/>
    <lineage>
        <taxon>Eukaryota</taxon>
        <taxon>Metazoa</taxon>
        <taxon>Chordata</taxon>
        <taxon>Craniata</taxon>
        <taxon>Vertebrata</taxon>
        <taxon>Euteleostomi</taxon>
        <taxon>Actinopterygii</taxon>
        <taxon>Neopterygii</taxon>
        <taxon>Teleostei</taxon>
        <taxon>Neoteleostei</taxon>
        <taxon>Acanthomorphata</taxon>
        <taxon>Eupercaria</taxon>
        <taxon>Tetraodontiformes</taxon>
        <taxon>Tetradontoidea</taxon>
        <taxon>Tetraodontidae</taxon>
        <taxon>Tetraodon</taxon>
    </lineage>
</organism>
<dbReference type="FunFam" id="3.40.50.300:FF:000861">
    <property type="entry name" value="Fanconi anemia, complementation group M"/>
    <property type="match status" value="1"/>
</dbReference>
<reference evidence="16" key="1">
    <citation type="journal article" date="2004" name="Nature">
        <title>Genome duplication in the teleost fish Tetraodon nigroviridis reveals the early vertebrate proto-karyotype.</title>
        <authorList>
            <person name="Jaillon O."/>
            <person name="Aury J.-M."/>
            <person name="Brunet F."/>
            <person name="Petit J.-L."/>
            <person name="Stange-Thomann N."/>
            <person name="Mauceli E."/>
            <person name="Bouneau L."/>
            <person name="Fischer C."/>
            <person name="Ozouf-Costaz C."/>
            <person name="Bernot A."/>
            <person name="Nicaud S."/>
            <person name="Jaffe D."/>
            <person name="Fisher S."/>
            <person name="Lutfalla G."/>
            <person name="Dossat C."/>
            <person name="Segurens B."/>
            <person name="Dasilva C."/>
            <person name="Salanoubat M."/>
            <person name="Levy M."/>
            <person name="Boudet N."/>
            <person name="Castellano S."/>
            <person name="Anthouard V."/>
            <person name="Jubin C."/>
            <person name="Castelli V."/>
            <person name="Katinka M."/>
            <person name="Vacherie B."/>
            <person name="Biemont C."/>
            <person name="Skalli Z."/>
            <person name="Cattolico L."/>
            <person name="Poulain J."/>
            <person name="De Berardinis V."/>
            <person name="Cruaud C."/>
            <person name="Duprat S."/>
            <person name="Brottier P."/>
            <person name="Coutanceau J.-P."/>
            <person name="Gouzy J."/>
            <person name="Parra G."/>
            <person name="Lardier G."/>
            <person name="Chapple C."/>
            <person name="McKernan K.J."/>
            <person name="McEwan P."/>
            <person name="Bosak S."/>
            <person name="Kellis M."/>
            <person name="Volff J.-N."/>
            <person name="Guigo R."/>
            <person name="Zody M.C."/>
            <person name="Mesirov J."/>
            <person name="Lindblad-Toh K."/>
            <person name="Birren B."/>
            <person name="Nusbaum C."/>
            <person name="Kahn D."/>
            <person name="Robinson-Rechavi M."/>
            <person name="Laudet V."/>
            <person name="Schachter V."/>
            <person name="Quetier F."/>
            <person name="Saurin W."/>
            <person name="Scarpelli C."/>
            <person name="Wincker P."/>
            <person name="Lander E.S."/>
            <person name="Weissenbach J."/>
            <person name="Roest Crollius H."/>
        </authorList>
    </citation>
    <scope>NUCLEOTIDE SEQUENCE [LARGE SCALE GENOMIC DNA]</scope>
</reference>
<feature type="region of interest" description="Disordered" evidence="12">
    <location>
        <begin position="787"/>
        <end position="844"/>
    </location>
</feature>
<feature type="region of interest" description="Disordered" evidence="12">
    <location>
        <begin position="1160"/>
        <end position="1234"/>
    </location>
</feature>
<dbReference type="Gene3D" id="1.20.1320.20">
    <property type="entry name" value="hef helicase domain"/>
    <property type="match status" value="1"/>
</dbReference>
<feature type="region of interest" description="Disordered" evidence="12">
    <location>
        <begin position="1394"/>
        <end position="1417"/>
    </location>
</feature>
<dbReference type="Proteomes" id="UP000007303">
    <property type="component" value="Unassembled WGS sequence"/>
</dbReference>
<feature type="compositionally biased region" description="Polar residues" evidence="12">
    <location>
        <begin position="1012"/>
        <end position="1022"/>
    </location>
</feature>
<evidence type="ECO:0000256" key="8">
    <source>
        <dbReference type="ARBA" id="ARBA00023204"/>
    </source>
</evidence>
<feature type="compositionally biased region" description="Basic residues" evidence="12">
    <location>
        <begin position="1542"/>
        <end position="1554"/>
    </location>
</feature>
<reference evidence="15" key="3">
    <citation type="submission" date="2025-09" db="UniProtKB">
        <authorList>
            <consortium name="Ensembl"/>
        </authorList>
    </citation>
    <scope>IDENTIFICATION</scope>
</reference>
<dbReference type="Pfam" id="PF16783">
    <property type="entry name" value="FANCM-MHF_bd"/>
    <property type="match status" value="1"/>
</dbReference>
<feature type="compositionally biased region" description="Acidic residues" evidence="12">
    <location>
        <begin position="1033"/>
        <end position="1044"/>
    </location>
</feature>
<name>H3DIS1_TETNG</name>
<dbReference type="InterPro" id="IPR044749">
    <property type="entry name" value="FANCM_DEXDc"/>
</dbReference>
<dbReference type="PROSITE" id="PS51194">
    <property type="entry name" value="HELICASE_CTER"/>
    <property type="match status" value="1"/>
</dbReference>
<dbReference type="SMART" id="SM00487">
    <property type="entry name" value="DEXDc"/>
    <property type="match status" value="1"/>
</dbReference>
<evidence type="ECO:0000256" key="7">
    <source>
        <dbReference type="ARBA" id="ARBA00022840"/>
    </source>
</evidence>
<evidence type="ECO:0000256" key="2">
    <source>
        <dbReference type="ARBA" id="ARBA00009889"/>
    </source>
</evidence>
<evidence type="ECO:0000256" key="9">
    <source>
        <dbReference type="ARBA" id="ARBA00023242"/>
    </source>
</evidence>
<dbReference type="Gene3D" id="3.40.50.10130">
    <property type="match status" value="1"/>
</dbReference>
<evidence type="ECO:0000256" key="12">
    <source>
        <dbReference type="SAM" id="MobiDB-lite"/>
    </source>
</evidence>
<feature type="compositionally biased region" description="Basic and acidic residues" evidence="12">
    <location>
        <begin position="994"/>
        <end position="1008"/>
    </location>
</feature>
<keyword evidence="7" id="KW-0067">ATP-binding</keyword>
<evidence type="ECO:0000256" key="6">
    <source>
        <dbReference type="ARBA" id="ARBA00022806"/>
    </source>
</evidence>
<protein>
    <recommendedName>
        <fullName evidence="11">ATP-dependent RNA helicase FANCM</fullName>
    </recommendedName>
</protein>
<comment type="function">
    <text evidence="10">DNA-dependent ATPase component of the Fanconi anemia (FA) core complex. Required for the normal activation of the FA pathway, leading to monoubiquitination of the FANCI-FANCD2 complex in response to DNA damage, cellular resistance to DNA cross-linking drugs, and prevention of chromosomal breakage. In complex with CENPS and CENPX, binds double-stranded DNA (dsDNA), fork-structured DNA (fsDNA) and Holliday junction substrates. Its ATP-dependent DNA branch migration activity can process branched DNA structures such as a movable replication fork. This activity is strongly stimulated in the presence of CENPS and CENPX. In complex with FAAP24, efficiently binds to single-strand DNA (ssDNA), splayed-arm DNA, and 3'-flap substrates. In vitro, on its own, strongly binds ssDNA oligomers and weakly fsDNA, but does not bind to dsDNA.</text>
</comment>
<dbReference type="InterPro" id="IPR039686">
    <property type="entry name" value="FANCM/Mph1-like_ID"/>
</dbReference>
<dbReference type="GO" id="GO:0036297">
    <property type="term" value="P:interstrand cross-link repair"/>
    <property type="evidence" value="ECO:0007669"/>
    <property type="project" value="TreeGrafter"/>
</dbReference>
<keyword evidence="8" id="KW-0234">DNA repair</keyword>
<dbReference type="InterPro" id="IPR001650">
    <property type="entry name" value="Helicase_C-like"/>
</dbReference>
<dbReference type="GO" id="GO:0000400">
    <property type="term" value="F:four-way junction DNA binding"/>
    <property type="evidence" value="ECO:0007669"/>
    <property type="project" value="TreeGrafter"/>
</dbReference>
<dbReference type="GeneTree" id="ENSGT00940000156480"/>
<feature type="domain" description="Helicase ATP-binding" evidence="13">
    <location>
        <begin position="90"/>
        <end position="258"/>
    </location>
</feature>
<dbReference type="GO" id="GO:0043138">
    <property type="term" value="F:3'-5' DNA helicase activity"/>
    <property type="evidence" value="ECO:0007669"/>
    <property type="project" value="InterPro"/>
</dbReference>
<dbReference type="Pfam" id="PF00271">
    <property type="entry name" value="Helicase_C"/>
    <property type="match status" value="1"/>
</dbReference>
<dbReference type="Gene3D" id="3.40.50.300">
    <property type="entry name" value="P-loop containing nucleotide triphosphate hydrolases"/>
    <property type="match status" value="2"/>
</dbReference>
<dbReference type="InterPro" id="IPR010994">
    <property type="entry name" value="RuvA_2-like"/>
</dbReference>
<comment type="similarity">
    <text evidence="2">Belongs to the DEAD box helicase family. DEAH subfamily. FANCM sub-subfamily.</text>
</comment>
<dbReference type="InterPro" id="IPR027417">
    <property type="entry name" value="P-loop_NTPase"/>
</dbReference>
<dbReference type="CDD" id="cd12091">
    <property type="entry name" value="FANCM_ID"/>
    <property type="match status" value="1"/>
</dbReference>
<dbReference type="GO" id="GO:0005634">
    <property type="term" value="C:nucleus"/>
    <property type="evidence" value="ECO:0007669"/>
    <property type="project" value="UniProtKB-SubCell"/>
</dbReference>
<dbReference type="PROSITE" id="PS51192">
    <property type="entry name" value="HELICASE_ATP_BIND_1"/>
    <property type="match status" value="1"/>
</dbReference>
<dbReference type="GO" id="GO:0004518">
    <property type="term" value="F:nuclease activity"/>
    <property type="evidence" value="ECO:0007669"/>
    <property type="project" value="InterPro"/>
</dbReference>
<feature type="compositionally biased region" description="Polar residues" evidence="12">
    <location>
        <begin position="794"/>
        <end position="814"/>
    </location>
</feature>
<evidence type="ECO:0000256" key="10">
    <source>
        <dbReference type="ARBA" id="ARBA00058282"/>
    </source>
</evidence>
<feature type="compositionally biased region" description="Basic and acidic residues" evidence="12">
    <location>
        <begin position="829"/>
        <end position="844"/>
    </location>
</feature>
<dbReference type="InterPro" id="IPR011545">
    <property type="entry name" value="DEAD/DEAH_box_helicase_dom"/>
</dbReference>
<dbReference type="FunFam" id="1.20.1320.20:FF:000001">
    <property type="entry name" value="Fanconi anemia, complementation group M"/>
    <property type="match status" value="1"/>
</dbReference>
<dbReference type="SUPFAM" id="SSF52980">
    <property type="entry name" value="Restriction endonuclease-like"/>
    <property type="match status" value="1"/>
</dbReference>
<evidence type="ECO:0000256" key="4">
    <source>
        <dbReference type="ARBA" id="ARBA00022763"/>
    </source>
</evidence>
<feature type="region of interest" description="Disordered" evidence="12">
    <location>
        <begin position="17"/>
        <end position="44"/>
    </location>
</feature>
<dbReference type="PANTHER" id="PTHR14025:SF20">
    <property type="entry name" value="FANCONI ANEMIA GROUP M PROTEIN"/>
    <property type="match status" value="1"/>
</dbReference>
<keyword evidence="3" id="KW-0547">Nucleotide-binding</keyword>
<keyword evidence="9" id="KW-0539">Nucleus</keyword>
<dbReference type="GO" id="GO:0045003">
    <property type="term" value="P:double-strand break repair via synthesis-dependent strand annealing"/>
    <property type="evidence" value="ECO:0007669"/>
    <property type="project" value="TreeGrafter"/>
</dbReference>
<feature type="compositionally biased region" description="Polar residues" evidence="12">
    <location>
        <begin position="1172"/>
        <end position="1192"/>
    </location>
</feature>
<evidence type="ECO:0000259" key="14">
    <source>
        <dbReference type="PROSITE" id="PS51194"/>
    </source>
</evidence>
<dbReference type="GO" id="GO:0009378">
    <property type="term" value="F:four-way junction helicase activity"/>
    <property type="evidence" value="ECO:0007669"/>
    <property type="project" value="TreeGrafter"/>
</dbReference>
<dbReference type="InterPro" id="IPR031879">
    <property type="entry name" value="FANCM-MHF-bd"/>
</dbReference>
<dbReference type="CDD" id="cd18801">
    <property type="entry name" value="SF2_C_FANCM_Hef"/>
    <property type="match status" value="1"/>
</dbReference>
<keyword evidence="5" id="KW-0378">Hydrolase</keyword>
<dbReference type="SUPFAM" id="SSF47781">
    <property type="entry name" value="RuvA domain 2-like"/>
    <property type="match status" value="1"/>
</dbReference>
<dbReference type="HOGENOM" id="CLU_000801_1_0_1"/>
<proteinExistence type="inferred from homology"/>
<dbReference type="GO" id="GO:0035825">
    <property type="term" value="P:homologous recombination"/>
    <property type="evidence" value="ECO:0007669"/>
    <property type="project" value="UniProtKB-ARBA"/>
</dbReference>
<dbReference type="SMART" id="SM00891">
    <property type="entry name" value="ERCC4"/>
    <property type="match status" value="1"/>
</dbReference>
<evidence type="ECO:0000256" key="1">
    <source>
        <dbReference type="ARBA" id="ARBA00004123"/>
    </source>
</evidence>
<dbReference type="InterPro" id="IPR014001">
    <property type="entry name" value="Helicase_ATP-bd"/>
</dbReference>
<dbReference type="Pfam" id="PF02732">
    <property type="entry name" value="ERCC4"/>
    <property type="match status" value="1"/>
</dbReference>
<keyword evidence="6" id="KW-0347">Helicase</keyword>
<dbReference type="InParanoid" id="H3DIS1"/>
<dbReference type="PANTHER" id="PTHR14025">
    <property type="entry name" value="FANCONI ANEMIA GROUP M FANCM FAMILY MEMBER"/>
    <property type="match status" value="1"/>
</dbReference>
<dbReference type="Pfam" id="PF00270">
    <property type="entry name" value="DEAD"/>
    <property type="match status" value="1"/>
</dbReference>
<comment type="subcellular location">
    <subcellularLocation>
        <location evidence="1">Nucleus</location>
    </subcellularLocation>
</comment>
<dbReference type="CDD" id="cd18033">
    <property type="entry name" value="DEXDc_FANCM"/>
    <property type="match status" value="1"/>
</dbReference>
<dbReference type="SUPFAM" id="SSF52540">
    <property type="entry name" value="P-loop containing nucleoside triphosphate hydrolases"/>
    <property type="match status" value="1"/>
</dbReference>
<evidence type="ECO:0000313" key="15">
    <source>
        <dbReference type="Ensembl" id="ENSTNIP00000020415.1"/>
    </source>
</evidence>
<evidence type="ECO:0000256" key="5">
    <source>
        <dbReference type="ARBA" id="ARBA00022801"/>
    </source>
</evidence>
<feature type="region of interest" description="Disordered" evidence="12">
    <location>
        <begin position="1537"/>
        <end position="1626"/>
    </location>
</feature>
<dbReference type="OMA" id="MQMLPND"/>
<feature type="compositionally biased region" description="Polar residues" evidence="12">
    <location>
        <begin position="17"/>
        <end position="31"/>
    </location>
</feature>
<evidence type="ECO:0000259" key="13">
    <source>
        <dbReference type="PROSITE" id="PS51192"/>
    </source>
</evidence>
<feature type="compositionally biased region" description="Basic and acidic residues" evidence="12">
    <location>
        <begin position="1617"/>
        <end position="1626"/>
    </location>
</feature>
<dbReference type="InterPro" id="IPR006166">
    <property type="entry name" value="ERCC4_domain"/>
</dbReference>
<feature type="region of interest" description="Disordered" evidence="12">
    <location>
        <begin position="986"/>
        <end position="1045"/>
    </location>
</feature>
<dbReference type="GO" id="GO:0016787">
    <property type="term" value="F:hydrolase activity"/>
    <property type="evidence" value="ECO:0007669"/>
    <property type="project" value="UniProtKB-KW"/>
</dbReference>
<feature type="compositionally biased region" description="Basic and acidic residues" evidence="12">
    <location>
        <begin position="1198"/>
        <end position="1215"/>
    </location>
</feature>
<accession>H3DIS1</accession>
<feature type="region of interest" description="Disordered" evidence="12">
    <location>
        <begin position="1080"/>
        <end position="1141"/>
    </location>
</feature>
<keyword evidence="4" id="KW-0227">DNA damage</keyword>